<protein>
    <submittedName>
        <fullName evidence="2">Uncharacterized protein</fullName>
    </submittedName>
</protein>
<dbReference type="RefSeq" id="WP_062956167.1">
    <property type="nucleotide sequence ID" value="NZ_JPWB01000009.1"/>
</dbReference>
<evidence type="ECO:0000313" key="2">
    <source>
        <dbReference type="EMBL" id="RCK19846.1"/>
    </source>
</evidence>
<evidence type="ECO:0000313" key="3">
    <source>
        <dbReference type="Proteomes" id="UP000253061"/>
    </source>
</evidence>
<gene>
    <name evidence="2" type="ORF">TH6_17700</name>
</gene>
<name>A0A367V3U8_9PROT</name>
<reference evidence="2 3" key="1">
    <citation type="submission" date="2014-07" db="EMBL/GenBank/DDBJ databases">
        <title>Draft genome sequence of Thalassospira profundimaris R8-17.</title>
        <authorList>
            <person name="Lai Q."/>
            <person name="Shao Z."/>
        </authorList>
    </citation>
    <scope>NUCLEOTIDE SEQUENCE [LARGE SCALE GENOMIC DNA]</scope>
    <source>
        <strain evidence="2 3">R8-17</strain>
    </source>
</reference>
<dbReference type="Proteomes" id="UP000253061">
    <property type="component" value="Unassembled WGS sequence"/>
</dbReference>
<evidence type="ECO:0000256" key="1">
    <source>
        <dbReference type="SAM" id="MobiDB-lite"/>
    </source>
</evidence>
<feature type="compositionally biased region" description="Polar residues" evidence="1">
    <location>
        <begin position="101"/>
        <end position="111"/>
    </location>
</feature>
<comment type="caution">
    <text evidence="2">The sequence shown here is derived from an EMBL/GenBank/DDBJ whole genome shotgun (WGS) entry which is preliminary data.</text>
</comment>
<proteinExistence type="predicted"/>
<feature type="region of interest" description="Disordered" evidence="1">
    <location>
        <begin position="77"/>
        <end position="111"/>
    </location>
</feature>
<dbReference type="AlphaFoldDB" id="A0A367V3U8"/>
<dbReference type="EMBL" id="JPWB01000009">
    <property type="protein sequence ID" value="RCK19846.1"/>
    <property type="molecule type" value="Genomic_DNA"/>
</dbReference>
<accession>A0A367V3U8</accession>
<organism evidence="2 3">
    <name type="scientific">Thalassospira profundimaris</name>
    <dbReference type="NCBI Taxonomy" id="502049"/>
    <lineage>
        <taxon>Bacteria</taxon>
        <taxon>Pseudomonadati</taxon>
        <taxon>Pseudomonadota</taxon>
        <taxon>Alphaproteobacteria</taxon>
        <taxon>Rhodospirillales</taxon>
        <taxon>Thalassospiraceae</taxon>
        <taxon>Thalassospira</taxon>
    </lineage>
</organism>
<sequence>MLSDHIEQIARLLRKNANHHNGRLQLTDKTTDILLSNLQFLSDDLRRYEDAELCADVESPAIAAIMRELASVTANFDASEDCDTEPTSSPAAPLSTERTQENSNGKPETTD</sequence>